<dbReference type="GO" id="GO:0006085">
    <property type="term" value="P:acetyl-CoA biosynthetic process"/>
    <property type="evidence" value="ECO:0007669"/>
    <property type="project" value="TreeGrafter"/>
</dbReference>
<dbReference type="SUPFAM" id="SSF56801">
    <property type="entry name" value="Acetyl-CoA synthetase-like"/>
    <property type="match status" value="1"/>
</dbReference>
<feature type="domain" description="AMP-dependent synthetase/ligase" evidence="2">
    <location>
        <begin position="94"/>
        <end position="444"/>
    </location>
</feature>
<evidence type="ECO:0000313" key="4">
    <source>
        <dbReference type="Proteomes" id="UP000321051"/>
    </source>
</evidence>
<dbReference type="Gene3D" id="3.40.50.12780">
    <property type="entry name" value="N-terminal domain of ligase-like"/>
    <property type="match status" value="1"/>
</dbReference>
<dbReference type="EMBL" id="BJUN01000008">
    <property type="protein sequence ID" value="GEK58855.1"/>
    <property type="molecule type" value="Genomic_DNA"/>
</dbReference>
<protein>
    <submittedName>
        <fullName evidence="3">Acetyl-coenzyme A synthetase</fullName>
    </submittedName>
</protein>
<name>A0A510Y691_MARHA</name>
<dbReference type="RefSeq" id="WP_094908015.1">
    <property type="nucleotide sequence ID" value="NZ_BJUN01000008.1"/>
</dbReference>
<organism evidence="3 4">
    <name type="scientific">Marinococcus halophilus</name>
    <dbReference type="NCBI Taxonomy" id="1371"/>
    <lineage>
        <taxon>Bacteria</taxon>
        <taxon>Bacillati</taxon>
        <taxon>Bacillota</taxon>
        <taxon>Bacilli</taxon>
        <taxon>Bacillales</taxon>
        <taxon>Bacillaceae</taxon>
        <taxon>Marinococcus</taxon>
    </lineage>
</organism>
<dbReference type="Pfam" id="PF00501">
    <property type="entry name" value="AMP-binding"/>
    <property type="match status" value="1"/>
</dbReference>
<comment type="caution">
    <text evidence="3">The sequence shown here is derived from an EMBL/GenBank/DDBJ whole genome shotgun (WGS) entry which is preliminary data.</text>
</comment>
<evidence type="ECO:0000313" key="3">
    <source>
        <dbReference type="EMBL" id="GEK58855.1"/>
    </source>
</evidence>
<keyword evidence="1" id="KW-0007">Acetylation</keyword>
<dbReference type="PANTHER" id="PTHR24095:SF14">
    <property type="entry name" value="ACETYL-COENZYME A SYNTHETASE 1"/>
    <property type="match status" value="1"/>
</dbReference>
<dbReference type="OrthoDB" id="9803968at2"/>
<evidence type="ECO:0000259" key="2">
    <source>
        <dbReference type="Pfam" id="PF00501"/>
    </source>
</evidence>
<dbReference type="InterPro" id="IPR042099">
    <property type="entry name" value="ANL_N_sf"/>
</dbReference>
<dbReference type="STRING" id="1371.GCA_900166605_03291"/>
<dbReference type="Proteomes" id="UP000321051">
    <property type="component" value="Unassembled WGS sequence"/>
</dbReference>
<dbReference type="InterPro" id="IPR000873">
    <property type="entry name" value="AMP-dep_synth/lig_dom"/>
</dbReference>
<gene>
    <name evidence="3" type="ORF">MHA01_17600</name>
</gene>
<sequence>MQWTTWEPPIVQWRTNALYHWTLALGLNDTEELKKHAAIDVSWFWQQASKRLETKWIRRYKDTVELSRGRREAVWFYKGKMNAAEQLINKSKEGMQQTAFIDENGEWTYEMLAGYVQEAAGKLRAAGINKGERAAVAAEPDKQSAVIFMALAYIGAVACPYYTRWTAETEAQAHTHFQPEWLIIKTGAFVSEAEERYGLAAAKIIQLDGEPSSKYKQWQTLPAGKNKEKPEKTNGTDPAMVLFNESEKGASEGYVLSHANLFIKSGTEIGLVWDVRPKDRLWWLSREWGFDQLFAMFGTFANNAVYCLFSWNDQGADAGSTIEAQGITHIGVDSLSARTASVQAQSKWKEYHLHSLRYVLTWEEDWMRSDLQWVMNVLTRGRIPLLKAFGGACASGMIIADLPDRGVHPEKYNSRLPGMVADTWDSEGYAVRHAPGRIVVKKPWPGSREVLVDGQVKYNGAPWSLWKDVWAGTGFLIDDEEGYTYAGEQSDINKVGQRTVSLLPLEKWLEGMDSVETALLRWNGGSAEAVIAPAEGWSGSIGWKQELAERWLEAQTFPLKSIQIVSAPPDNVNKRVWRNVFKRGTFIIEDEKFIFT</sequence>
<evidence type="ECO:0000256" key="1">
    <source>
        <dbReference type="ARBA" id="ARBA00022990"/>
    </source>
</evidence>
<dbReference type="AlphaFoldDB" id="A0A510Y691"/>
<reference evidence="3 4" key="1">
    <citation type="submission" date="2019-07" db="EMBL/GenBank/DDBJ databases">
        <title>Whole genome shotgun sequence of Marinococcus halophilus NBRC 102359.</title>
        <authorList>
            <person name="Hosoyama A."/>
            <person name="Uohara A."/>
            <person name="Ohji S."/>
            <person name="Ichikawa N."/>
        </authorList>
    </citation>
    <scope>NUCLEOTIDE SEQUENCE [LARGE SCALE GENOMIC DNA]</scope>
    <source>
        <strain evidence="3 4">NBRC 102359</strain>
    </source>
</reference>
<accession>A0A510Y691</accession>
<dbReference type="GO" id="GO:0003987">
    <property type="term" value="F:acetate-CoA ligase activity"/>
    <property type="evidence" value="ECO:0007669"/>
    <property type="project" value="TreeGrafter"/>
</dbReference>
<dbReference type="PANTHER" id="PTHR24095">
    <property type="entry name" value="ACETYL-COENZYME A SYNTHETASE"/>
    <property type="match status" value="1"/>
</dbReference>
<keyword evidence="4" id="KW-1185">Reference proteome</keyword>
<proteinExistence type="predicted"/>